<comment type="caution">
    <text evidence="1">The sequence shown here is derived from an EMBL/GenBank/DDBJ whole genome shotgun (WGS) entry which is preliminary data.</text>
</comment>
<keyword evidence="2" id="KW-1185">Reference proteome</keyword>
<evidence type="ECO:0000313" key="1">
    <source>
        <dbReference type="EMBL" id="EFL53018.1"/>
    </source>
</evidence>
<sequence length="125" mass="12544">MSYVNQSRRTFQAGGAIDAYLLVGLTDGKLAANAADGSPIGVLEYPALEVDQPVSVRLLNTDGTIEVLATGAVAVGGDVQADADGTVKADAGAGARTIIGRSLTAVADGGVIEVIPYGYGNTYTA</sequence>
<reference evidence="1 2" key="1">
    <citation type="submission" date="2010-08" db="EMBL/GenBank/DDBJ databases">
        <title>The draft genome of Desulfovibrio fructosovorans JJ.</title>
        <authorList>
            <consortium name="US DOE Joint Genome Institute (JGI-PGF)"/>
            <person name="Lucas S."/>
            <person name="Copeland A."/>
            <person name="Lapidus A."/>
            <person name="Cheng J.-F."/>
            <person name="Bruce D."/>
            <person name="Goodwin L."/>
            <person name="Pitluck S."/>
            <person name="Land M.L."/>
            <person name="Hauser L."/>
            <person name="Chang Y.-J."/>
            <person name="Jeffries C."/>
            <person name="Wall J.D."/>
            <person name="Stahl D.A."/>
            <person name="Arkin A.P."/>
            <person name="Dehal P."/>
            <person name="Stolyar S.M."/>
            <person name="Hazen T.C."/>
            <person name="Woyke T.J."/>
        </authorList>
    </citation>
    <scope>NUCLEOTIDE SEQUENCE [LARGE SCALE GENOMIC DNA]</scope>
    <source>
        <strain evidence="1 2">JJ</strain>
    </source>
</reference>
<dbReference type="EMBL" id="AECZ01000001">
    <property type="protein sequence ID" value="EFL53018.1"/>
    <property type="molecule type" value="Genomic_DNA"/>
</dbReference>
<dbReference type="STRING" id="596151.DesfrDRAFT_0066"/>
<accession>E1JR17</accession>
<evidence type="ECO:0008006" key="3">
    <source>
        <dbReference type="Google" id="ProtNLM"/>
    </source>
</evidence>
<dbReference type="eggNOG" id="ENOG5031IAB">
    <property type="taxonomic scope" value="Bacteria"/>
</dbReference>
<dbReference type="OrthoDB" id="5459315at2"/>
<gene>
    <name evidence="1" type="ORF">DesfrDRAFT_0066</name>
</gene>
<dbReference type="AlphaFoldDB" id="E1JR17"/>
<dbReference type="RefSeq" id="WP_005990011.1">
    <property type="nucleotide sequence ID" value="NZ_AECZ01000001.1"/>
</dbReference>
<evidence type="ECO:0000313" key="2">
    <source>
        <dbReference type="Proteomes" id="UP000006250"/>
    </source>
</evidence>
<proteinExistence type="predicted"/>
<name>E1JR17_SOLFR</name>
<protein>
    <recommendedName>
        <fullName evidence="3">DUF2190 family protein</fullName>
    </recommendedName>
</protein>
<dbReference type="Proteomes" id="UP000006250">
    <property type="component" value="Unassembled WGS sequence"/>
</dbReference>
<organism evidence="1 2">
    <name type="scientific">Solidesulfovibrio fructosivorans JJ]</name>
    <dbReference type="NCBI Taxonomy" id="596151"/>
    <lineage>
        <taxon>Bacteria</taxon>
        <taxon>Pseudomonadati</taxon>
        <taxon>Thermodesulfobacteriota</taxon>
        <taxon>Desulfovibrionia</taxon>
        <taxon>Desulfovibrionales</taxon>
        <taxon>Desulfovibrionaceae</taxon>
        <taxon>Solidesulfovibrio</taxon>
    </lineage>
</organism>